<comment type="caution">
    <text evidence="1">The sequence shown here is derived from an EMBL/GenBank/DDBJ whole genome shotgun (WGS) entry which is preliminary data.</text>
</comment>
<name>A0A0F8YM33_9ZZZZ</name>
<proteinExistence type="predicted"/>
<protein>
    <submittedName>
        <fullName evidence="1">Uncharacterized protein</fullName>
    </submittedName>
</protein>
<dbReference type="EMBL" id="LAZR01052686">
    <property type="protein sequence ID" value="KKK82417.1"/>
    <property type="molecule type" value="Genomic_DNA"/>
</dbReference>
<evidence type="ECO:0000313" key="1">
    <source>
        <dbReference type="EMBL" id="KKK82417.1"/>
    </source>
</evidence>
<accession>A0A0F8YM33</accession>
<reference evidence="1" key="1">
    <citation type="journal article" date="2015" name="Nature">
        <title>Complex archaea that bridge the gap between prokaryotes and eukaryotes.</title>
        <authorList>
            <person name="Spang A."/>
            <person name="Saw J.H."/>
            <person name="Jorgensen S.L."/>
            <person name="Zaremba-Niedzwiedzka K."/>
            <person name="Martijn J."/>
            <person name="Lind A.E."/>
            <person name="van Eijk R."/>
            <person name="Schleper C."/>
            <person name="Guy L."/>
            <person name="Ettema T.J."/>
        </authorList>
    </citation>
    <scope>NUCLEOTIDE SEQUENCE</scope>
</reference>
<gene>
    <name evidence="1" type="ORF">LCGC14_2803610</name>
</gene>
<feature type="non-terminal residue" evidence="1">
    <location>
        <position position="1"/>
    </location>
</feature>
<organism evidence="1">
    <name type="scientific">marine sediment metagenome</name>
    <dbReference type="NCBI Taxonomy" id="412755"/>
    <lineage>
        <taxon>unclassified sequences</taxon>
        <taxon>metagenomes</taxon>
        <taxon>ecological metagenomes</taxon>
    </lineage>
</organism>
<sequence length="41" mass="4824">LETDHKEECYFKEKKEIEHLEEECHDIVNASSCVSDGEEIK</sequence>
<dbReference type="AlphaFoldDB" id="A0A0F8YM33"/>